<feature type="transmembrane region" description="Helical" evidence="1">
    <location>
        <begin position="516"/>
        <end position="537"/>
    </location>
</feature>
<evidence type="ECO:0000313" key="3">
    <source>
        <dbReference type="Proteomes" id="UP000289703"/>
    </source>
</evidence>
<comment type="caution">
    <text evidence="2">The sequence shown here is derived from an EMBL/GenBank/DDBJ whole genome shotgun (WGS) entry which is preliminary data.</text>
</comment>
<dbReference type="InterPro" id="IPR001646">
    <property type="entry name" value="5peptide_repeat"/>
</dbReference>
<proteinExistence type="predicted"/>
<protein>
    <recommendedName>
        <fullName evidence="4">Pentapeptide repeat-containing protein</fullName>
    </recommendedName>
</protein>
<dbReference type="Proteomes" id="UP000289703">
    <property type="component" value="Unassembled WGS sequence"/>
</dbReference>
<organism evidence="2 3">
    <name type="scientific">Ancylomarina salipaludis</name>
    <dbReference type="NCBI Taxonomy" id="2501299"/>
    <lineage>
        <taxon>Bacteria</taxon>
        <taxon>Pseudomonadati</taxon>
        <taxon>Bacteroidota</taxon>
        <taxon>Bacteroidia</taxon>
        <taxon>Marinilabiliales</taxon>
        <taxon>Marinifilaceae</taxon>
        <taxon>Ancylomarina</taxon>
    </lineage>
</organism>
<dbReference type="Pfam" id="PF13576">
    <property type="entry name" value="Pentapeptide_3"/>
    <property type="match status" value="1"/>
</dbReference>
<accession>A0A4Q1JIT6</accession>
<keyword evidence="1" id="KW-1133">Transmembrane helix</keyword>
<feature type="transmembrane region" description="Helical" evidence="1">
    <location>
        <begin position="479"/>
        <end position="504"/>
    </location>
</feature>
<dbReference type="EMBL" id="SAXA01000015">
    <property type="protein sequence ID" value="RXQ89543.1"/>
    <property type="molecule type" value="Genomic_DNA"/>
</dbReference>
<name>A0A4Q1JIT6_9BACT</name>
<reference evidence="2 3" key="1">
    <citation type="submission" date="2019-01" db="EMBL/GenBank/DDBJ databases">
        <title>Ancylomarina salipaludis sp. nov., isolated from a salt marsh.</title>
        <authorList>
            <person name="Yoon J.-H."/>
        </authorList>
    </citation>
    <scope>NUCLEOTIDE SEQUENCE [LARGE SCALE GENOMIC DNA]</scope>
    <source>
        <strain evidence="2 3">SHSM-M15</strain>
    </source>
</reference>
<keyword evidence="1" id="KW-0472">Membrane</keyword>
<evidence type="ECO:0008006" key="4">
    <source>
        <dbReference type="Google" id="ProtNLM"/>
    </source>
</evidence>
<keyword evidence="1" id="KW-0812">Transmembrane</keyword>
<dbReference type="AlphaFoldDB" id="A0A4Q1JIT6"/>
<keyword evidence="3" id="KW-1185">Reference proteome</keyword>
<dbReference type="RefSeq" id="WP_129255379.1">
    <property type="nucleotide sequence ID" value="NZ_SAXA01000015.1"/>
</dbReference>
<evidence type="ECO:0000313" key="2">
    <source>
        <dbReference type="EMBL" id="RXQ89543.1"/>
    </source>
</evidence>
<evidence type="ECO:0000256" key="1">
    <source>
        <dbReference type="SAM" id="Phobius"/>
    </source>
</evidence>
<dbReference type="OrthoDB" id="1122808at2"/>
<sequence length="608" mass="70641">MNKNDLLGERTDISDIKEIKGENGVSRYELNTPKKIINWIKYKFEQQEIDYDKEYKPFSFFKYIDLSNCIISTTTNGDKPSLTNLCDILKENDKAEKLDCFINNGAGIENTYYHEIKLRVVCENSLIYSAFFNQTKFHKYVNFKNSTFNGNAFFSGCFFEEHANFQNAKFIRNSNFDRCIFNKDVYFNEALFNIHEISFDNSIFKGNFHGQSIEFINDPRRDTPFIDFRNSEFYKQVDLSYNNFDRACYFGDAKFHSNILLRKTHFEVSVCFYDTELEGNILFTAYPEEEQEEFTEITPNIINKITFRRAKIFGRIDFENCKIDLLEASFANINKGALFRIYESNIKRLDFTSVYNDGVIMLEDNQDNIEEITFKSALNTGLVEIEDTNAKTIVDRKTARLLKDSANKSGNSIDGLHYKAKEMALYQKELISKIKPSLVLKTLLHNLQDSVTRKIILSVLFAIPALIIVFSSHQILFTLIAFITLLIFIWTSIGSFLNEMIVLMLNTISNKNGLSWIRGVLFTLTVWLLFYGVFIMSRDGIGDVFFLSIETNREGFIKYLWLPSGINDLFIDKEKTISNLAIFIFILGKIVIAYGIYQTITAFRKYKN</sequence>
<feature type="transmembrane region" description="Helical" evidence="1">
    <location>
        <begin position="577"/>
        <end position="597"/>
    </location>
</feature>
<gene>
    <name evidence="2" type="ORF">EO244_14345</name>
</gene>